<comment type="caution">
    <text evidence="3">The sequence shown here is derived from an EMBL/GenBank/DDBJ whole genome shotgun (WGS) entry which is preliminary data.</text>
</comment>
<feature type="non-terminal residue" evidence="3">
    <location>
        <position position="1"/>
    </location>
</feature>
<gene>
    <name evidence="3" type="ORF">N0K80_07905</name>
</gene>
<dbReference type="EMBL" id="JANXLI010000021">
    <property type="protein sequence ID" value="MCZ2492053.1"/>
    <property type="molecule type" value="Genomic_DNA"/>
</dbReference>
<sequence>YSKVSYRDGTGSETAKVVGNGYNLYNHVSNTAGSSSKGSASKLAGKEVYMDCTANKDNQSTWYRIRVAGTDTKYWVDGRALQLRKIDYVALPANATMTFNG</sequence>
<dbReference type="InterPro" id="IPR025987">
    <property type="entry name" value="GW_dom"/>
</dbReference>
<dbReference type="Proteomes" id="UP001081467">
    <property type="component" value="Unassembled WGS sequence"/>
</dbReference>
<evidence type="ECO:0000259" key="2">
    <source>
        <dbReference type="Pfam" id="PF13457"/>
    </source>
</evidence>
<organism evidence="3 4">
    <name type="scientific">Dellaglioa carnosa</name>
    <dbReference type="NCBI Taxonomy" id="2995136"/>
    <lineage>
        <taxon>Bacteria</taxon>
        <taxon>Bacillati</taxon>
        <taxon>Bacillota</taxon>
        <taxon>Bacilli</taxon>
        <taxon>Lactobacillales</taxon>
        <taxon>Lactobacillaceae</taxon>
        <taxon>Dellaglioa</taxon>
    </lineage>
</organism>
<protein>
    <submittedName>
        <fullName evidence="3">GW dipeptide domain-containing protein</fullName>
    </submittedName>
</protein>
<dbReference type="SUPFAM" id="SSF82057">
    <property type="entry name" value="Prokaryotic SH3-related domain"/>
    <property type="match status" value="1"/>
</dbReference>
<reference evidence="3" key="1">
    <citation type="submission" date="2022-09" db="EMBL/GenBank/DDBJ databases">
        <title>Diversity of Dellaglioa algida.</title>
        <authorList>
            <person name="Matthias E."/>
            <person name="Werum V."/>
        </authorList>
    </citation>
    <scope>NUCLEOTIDE SEQUENCE</scope>
    <source>
        <strain evidence="3">TMW 2.2523</strain>
    </source>
</reference>
<dbReference type="RefSeq" id="WP_269024304.1">
    <property type="nucleotide sequence ID" value="NZ_JANXKW010000020.1"/>
</dbReference>
<dbReference type="InterPro" id="IPR038200">
    <property type="entry name" value="GW_dom_sf"/>
</dbReference>
<evidence type="ECO:0000313" key="3">
    <source>
        <dbReference type="EMBL" id="MCZ2492053.1"/>
    </source>
</evidence>
<accession>A0ABT4JNY2</accession>
<evidence type="ECO:0000256" key="1">
    <source>
        <dbReference type="ARBA" id="ARBA00022729"/>
    </source>
</evidence>
<dbReference type="Gene3D" id="2.30.30.170">
    <property type="match status" value="1"/>
</dbReference>
<keyword evidence="1" id="KW-0732">Signal</keyword>
<evidence type="ECO:0000313" key="4">
    <source>
        <dbReference type="Proteomes" id="UP001081467"/>
    </source>
</evidence>
<dbReference type="Pfam" id="PF13457">
    <property type="entry name" value="GW"/>
    <property type="match status" value="1"/>
</dbReference>
<feature type="domain" description="GW" evidence="2">
    <location>
        <begin position="12"/>
        <end position="82"/>
    </location>
</feature>
<feature type="non-terminal residue" evidence="3">
    <location>
        <position position="101"/>
    </location>
</feature>
<keyword evidence="4" id="KW-1185">Reference proteome</keyword>
<proteinExistence type="predicted"/>
<name>A0ABT4JNY2_9LACO</name>